<dbReference type="Gene3D" id="1.10.10.10">
    <property type="entry name" value="Winged helix-like DNA-binding domain superfamily/Winged helix DNA-binding domain"/>
    <property type="match status" value="1"/>
</dbReference>
<dbReference type="InterPro" id="IPR000835">
    <property type="entry name" value="HTH_MarR-typ"/>
</dbReference>
<comment type="caution">
    <text evidence="5">The sequence shown here is derived from an EMBL/GenBank/DDBJ whole genome shotgun (WGS) entry which is preliminary data.</text>
</comment>
<organism evidence="5 6">
    <name type="scientific">Brevibacillus choshinensis</name>
    <dbReference type="NCBI Taxonomy" id="54911"/>
    <lineage>
        <taxon>Bacteria</taxon>
        <taxon>Bacillati</taxon>
        <taxon>Bacillota</taxon>
        <taxon>Bacilli</taxon>
        <taxon>Bacillales</taxon>
        <taxon>Paenibacillaceae</taxon>
        <taxon>Brevibacillus</taxon>
    </lineage>
</organism>
<evidence type="ECO:0000256" key="2">
    <source>
        <dbReference type="ARBA" id="ARBA00023125"/>
    </source>
</evidence>
<evidence type="ECO:0000313" key="6">
    <source>
        <dbReference type="Proteomes" id="UP000051063"/>
    </source>
</evidence>
<evidence type="ECO:0000313" key="5">
    <source>
        <dbReference type="EMBL" id="KQL47294.1"/>
    </source>
</evidence>
<accession>A0ABR5N9Z5</accession>
<feature type="domain" description="HTH marR-type" evidence="4">
    <location>
        <begin position="1"/>
        <end position="122"/>
    </location>
</feature>
<dbReference type="PROSITE" id="PS01117">
    <property type="entry name" value="HTH_MARR_1"/>
    <property type="match status" value="1"/>
</dbReference>
<dbReference type="SMART" id="SM00347">
    <property type="entry name" value="HTH_MARR"/>
    <property type="match status" value="1"/>
</dbReference>
<dbReference type="PROSITE" id="PS50995">
    <property type="entry name" value="HTH_MARR_2"/>
    <property type="match status" value="1"/>
</dbReference>
<keyword evidence="1" id="KW-0805">Transcription regulation</keyword>
<evidence type="ECO:0000256" key="3">
    <source>
        <dbReference type="ARBA" id="ARBA00023163"/>
    </source>
</evidence>
<reference evidence="5 6" key="1">
    <citation type="submission" date="2015-09" db="EMBL/GenBank/DDBJ databases">
        <title>Genome sequencing project for genomic taxonomy and phylogenomics of Bacillus-like bacteria.</title>
        <authorList>
            <person name="Liu B."/>
            <person name="Wang J."/>
            <person name="Zhu Y."/>
            <person name="Liu G."/>
            <person name="Chen Q."/>
            <person name="Chen Z."/>
            <person name="Lan J."/>
            <person name="Che J."/>
            <person name="Ge C."/>
            <person name="Shi H."/>
            <person name="Pan Z."/>
            <person name="Liu X."/>
        </authorList>
    </citation>
    <scope>NUCLEOTIDE SEQUENCE [LARGE SCALE GENOMIC DNA]</scope>
    <source>
        <strain evidence="5 6">DSM 8552</strain>
    </source>
</reference>
<dbReference type="InterPro" id="IPR036390">
    <property type="entry name" value="WH_DNA-bd_sf"/>
</dbReference>
<protein>
    <recommendedName>
        <fullName evidence="4">HTH marR-type domain-containing protein</fullName>
    </recommendedName>
</protein>
<gene>
    <name evidence="5" type="ORF">AN963_17605</name>
</gene>
<dbReference type="PANTHER" id="PTHR42756">
    <property type="entry name" value="TRANSCRIPTIONAL REGULATOR, MARR"/>
    <property type="match status" value="1"/>
</dbReference>
<dbReference type="InterPro" id="IPR023187">
    <property type="entry name" value="Tscrpt_reg_MarR-type_CS"/>
</dbReference>
<keyword evidence="2" id="KW-0238">DNA-binding</keyword>
<dbReference type="EMBL" id="LJJB01000010">
    <property type="protein sequence ID" value="KQL47294.1"/>
    <property type="molecule type" value="Genomic_DNA"/>
</dbReference>
<dbReference type="Proteomes" id="UP000051063">
    <property type="component" value="Unassembled WGS sequence"/>
</dbReference>
<dbReference type="Pfam" id="PF01047">
    <property type="entry name" value="MarR"/>
    <property type="match status" value="1"/>
</dbReference>
<evidence type="ECO:0000259" key="4">
    <source>
        <dbReference type="PROSITE" id="PS50995"/>
    </source>
</evidence>
<sequence length="132" mass="15086">MMRKFVISYGKIIDADLSGSQVYILEILAEEGAVKSSFLAERLSITLPAVTNLANKLVSKGYIERQIPENDRRVTLLAITPMGKEIHDIINERYATLMDALWDGFSEKEISNLLVTYKRMVKNLEEHQQQKE</sequence>
<name>A0ABR5N9Z5_BRECH</name>
<dbReference type="InterPro" id="IPR036388">
    <property type="entry name" value="WH-like_DNA-bd_sf"/>
</dbReference>
<keyword evidence="3" id="KW-0804">Transcription</keyword>
<dbReference type="SUPFAM" id="SSF46785">
    <property type="entry name" value="Winged helix' DNA-binding domain"/>
    <property type="match status" value="1"/>
</dbReference>
<evidence type="ECO:0000256" key="1">
    <source>
        <dbReference type="ARBA" id="ARBA00023015"/>
    </source>
</evidence>
<keyword evidence="6" id="KW-1185">Reference proteome</keyword>
<dbReference type="PRINTS" id="PR00598">
    <property type="entry name" value="HTHMARR"/>
</dbReference>
<dbReference type="PANTHER" id="PTHR42756:SF1">
    <property type="entry name" value="TRANSCRIPTIONAL REPRESSOR OF EMRAB OPERON"/>
    <property type="match status" value="1"/>
</dbReference>
<proteinExistence type="predicted"/>